<keyword evidence="5" id="KW-1185">Reference proteome</keyword>
<dbReference type="PANTHER" id="PTHR10091:SF0">
    <property type="entry name" value="GALACTOSE MUTAROTASE"/>
    <property type="match status" value="1"/>
</dbReference>
<dbReference type="InterPro" id="IPR008183">
    <property type="entry name" value="Aldose_1/G6P_1-epimerase"/>
</dbReference>
<dbReference type="PANTHER" id="PTHR10091">
    <property type="entry name" value="ALDOSE-1-EPIMERASE"/>
    <property type="match status" value="1"/>
</dbReference>
<dbReference type="InterPro" id="IPR047215">
    <property type="entry name" value="Galactose_mutarotase-like"/>
</dbReference>
<dbReference type="Gene3D" id="2.70.98.10">
    <property type="match status" value="1"/>
</dbReference>
<evidence type="ECO:0000256" key="1">
    <source>
        <dbReference type="ARBA" id="ARBA00006206"/>
    </source>
</evidence>
<dbReference type="InterPro" id="IPR011013">
    <property type="entry name" value="Gal_mutarotase_sf_dom"/>
</dbReference>
<name>A0ABU3VFX7_9RHOB</name>
<gene>
    <name evidence="4" type="ORF">QO231_14655</name>
</gene>
<accession>A0ABU3VFX7</accession>
<organism evidence="4 5">
    <name type="scientific">Sedimentitalea todarodis</name>
    <dbReference type="NCBI Taxonomy" id="1631240"/>
    <lineage>
        <taxon>Bacteria</taxon>
        <taxon>Pseudomonadati</taxon>
        <taxon>Pseudomonadota</taxon>
        <taxon>Alphaproteobacteria</taxon>
        <taxon>Rhodobacterales</taxon>
        <taxon>Paracoccaceae</taxon>
        <taxon>Sedimentitalea</taxon>
    </lineage>
</organism>
<proteinExistence type="inferred from homology"/>
<protein>
    <submittedName>
        <fullName evidence="4">Aldose epimerase family protein</fullName>
        <ecNumber evidence="4">5.1.3.-</ecNumber>
    </submittedName>
</protein>
<comment type="caution">
    <text evidence="4">The sequence shown here is derived from an EMBL/GenBank/DDBJ whole genome shotgun (WGS) entry which is preliminary data.</text>
</comment>
<evidence type="ECO:0000256" key="2">
    <source>
        <dbReference type="ARBA" id="ARBA00023235"/>
    </source>
</evidence>
<reference evidence="5" key="1">
    <citation type="submission" date="2023-05" db="EMBL/GenBank/DDBJ databases">
        <title>Sedimentitalea sp. nov. JM2-8.</title>
        <authorList>
            <person name="Huang J."/>
        </authorList>
    </citation>
    <scope>NUCLEOTIDE SEQUENCE [LARGE SCALE GENOMIC DNA]</scope>
    <source>
        <strain evidence="5">KHS03</strain>
    </source>
</reference>
<evidence type="ECO:0000256" key="3">
    <source>
        <dbReference type="ARBA" id="ARBA00023277"/>
    </source>
</evidence>
<dbReference type="EC" id="5.1.3.-" evidence="4"/>
<keyword evidence="3" id="KW-0119">Carbohydrate metabolism</keyword>
<dbReference type="EMBL" id="JASMWN010000012">
    <property type="protein sequence ID" value="MDU9005087.1"/>
    <property type="molecule type" value="Genomic_DNA"/>
</dbReference>
<dbReference type="Pfam" id="PF01263">
    <property type="entry name" value="Aldose_epim"/>
    <property type="match status" value="1"/>
</dbReference>
<evidence type="ECO:0000313" key="4">
    <source>
        <dbReference type="EMBL" id="MDU9005087.1"/>
    </source>
</evidence>
<dbReference type="CDD" id="cd09019">
    <property type="entry name" value="galactose_mutarotase_like"/>
    <property type="match status" value="1"/>
</dbReference>
<dbReference type="Proteomes" id="UP001255416">
    <property type="component" value="Unassembled WGS sequence"/>
</dbReference>
<sequence>MPMTYQTPYPFGQLPGGETVFKVDIAGQEMRASVLTYGATLQALHIDGLSPSMVLGLPSLQDYLLQPIYLGATVGRCANRIADGRFALGGITYQLDQNFQKRHTLHGGRIGTAQLNLRVSDVAADSVQLAIDLPDGHMGFPGALRVKATFRILVGPTLELEITATTDAPTICNLAHHGYFNLGGDRTILDHHLFNPAQTYQTTDMSLIPNHEPTSVEGTRYDFRQPRRLADVIDTGAIDNNFCFTHQRGDIALLSRLHSPGAGVSMEIHSTERGLQVYDGVRTDLVVLKREGWPSHAGIASEPQNWPDAMNNPLAPASALHPGETYRQLSRFTFCE</sequence>
<dbReference type="SUPFAM" id="SSF74650">
    <property type="entry name" value="Galactose mutarotase-like"/>
    <property type="match status" value="1"/>
</dbReference>
<dbReference type="InterPro" id="IPR014718">
    <property type="entry name" value="GH-type_carb-bd"/>
</dbReference>
<dbReference type="GO" id="GO:0016853">
    <property type="term" value="F:isomerase activity"/>
    <property type="evidence" value="ECO:0007669"/>
    <property type="project" value="UniProtKB-KW"/>
</dbReference>
<comment type="similarity">
    <text evidence="1">Belongs to the aldose epimerase family.</text>
</comment>
<evidence type="ECO:0000313" key="5">
    <source>
        <dbReference type="Proteomes" id="UP001255416"/>
    </source>
</evidence>
<keyword evidence="2 4" id="KW-0413">Isomerase</keyword>